<feature type="region of interest" description="Disordered" evidence="1">
    <location>
        <begin position="1"/>
        <end position="80"/>
    </location>
</feature>
<feature type="compositionally biased region" description="Basic and acidic residues" evidence="1">
    <location>
        <begin position="1"/>
        <end position="23"/>
    </location>
</feature>
<gene>
    <name evidence="2" type="ORF">GGX14DRAFT_393574</name>
</gene>
<proteinExistence type="predicted"/>
<sequence>MTRHDKATTSPRPEAEYRHEPIDPARLAPGWPGRESRDFRPKLHATHPRSSSRPSARLFKPTRWLQPTTPTKSSCNDDQQGMHPCAVAGDSSTTTPQDRGRQHACVHLSADYATLPDSEPTAHPERRRLRSLLPLLLLHCLSSINTSANKSTHLPWLHFKYQGICGHETDLHSAYKLQPISRSPRAYGIQSAHGYLASSVLVLHKGICTRVQVNYKRTNIDPILLQKEEQIALAIMYTWTRIDTHQANKWTKNTSMVNPPYSLRHCIPGREEFNPVRLWWSIGDS</sequence>
<dbReference type="AlphaFoldDB" id="A0AAD6VIS0"/>
<organism evidence="2 3">
    <name type="scientific">Mycena pura</name>
    <dbReference type="NCBI Taxonomy" id="153505"/>
    <lineage>
        <taxon>Eukaryota</taxon>
        <taxon>Fungi</taxon>
        <taxon>Dikarya</taxon>
        <taxon>Basidiomycota</taxon>
        <taxon>Agaricomycotina</taxon>
        <taxon>Agaricomycetes</taxon>
        <taxon>Agaricomycetidae</taxon>
        <taxon>Agaricales</taxon>
        <taxon>Marasmiineae</taxon>
        <taxon>Mycenaceae</taxon>
        <taxon>Mycena</taxon>
    </lineage>
</organism>
<feature type="compositionally biased region" description="Polar residues" evidence="1">
    <location>
        <begin position="65"/>
        <end position="79"/>
    </location>
</feature>
<protein>
    <submittedName>
        <fullName evidence="2">Uncharacterized protein</fullName>
    </submittedName>
</protein>
<evidence type="ECO:0000313" key="3">
    <source>
        <dbReference type="Proteomes" id="UP001219525"/>
    </source>
</evidence>
<keyword evidence="3" id="KW-1185">Reference proteome</keyword>
<reference evidence="2" key="1">
    <citation type="submission" date="2023-03" db="EMBL/GenBank/DDBJ databases">
        <title>Massive genome expansion in bonnet fungi (Mycena s.s.) driven by repeated elements and novel gene families across ecological guilds.</title>
        <authorList>
            <consortium name="Lawrence Berkeley National Laboratory"/>
            <person name="Harder C.B."/>
            <person name="Miyauchi S."/>
            <person name="Viragh M."/>
            <person name="Kuo A."/>
            <person name="Thoen E."/>
            <person name="Andreopoulos B."/>
            <person name="Lu D."/>
            <person name="Skrede I."/>
            <person name="Drula E."/>
            <person name="Henrissat B."/>
            <person name="Morin E."/>
            <person name="Kohler A."/>
            <person name="Barry K."/>
            <person name="LaButti K."/>
            <person name="Morin E."/>
            <person name="Salamov A."/>
            <person name="Lipzen A."/>
            <person name="Mereny Z."/>
            <person name="Hegedus B."/>
            <person name="Baldrian P."/>
            <person name="Stursova M."/>
            <person name="Weitz H."/>
            <person name="Taylor A."/>
            <person name="Grigoriev I.V."/>
            <person name="Nagy L.G."/>
            <person name="Martin F."/>
            <person name="Kauserud H."/>
        </authorList>
    </citation>
    <scope>NUCLEOTIDE SEQUENCE</scope>
    <source>
        <strain evidence="2">9144</strain>
    </source>
</reference>
<accession>A0AAD6VIS0</accession>
<comment type="caution">
    <text evidence="2">The sequence shown here is derived from an EMBL/GenBank/DDBJ whole genome shotgun (WGS) entry which is preliminary data.</text>
</comment>
<dbReference type="EMBL" id="JARJCW010000023">
    <property type="protein sequence ID" value="KAJ7212682.1"/>
    <property type="molecule type" value="Genomic_DNA"/>
</dbReference>
<name>A0AAD6VIS0_9AGAR</name>
<dbReference type="Proteomes" id="UP001219525">
    <property type="component" value="Unassembled WGS sequence"/>
</dbReference>
<evidence type="ECO:0000313" key="2">
    <source>
        <dbReference type="EMBL" id="KAJ7212682.1"/>
    </source>
</evidence>
<evidence type="ECO:0000256" key="1">
    <source>
        <dbReference type="SAM" id="MobiDB-lite"/>
    </source>
</evidence>